<dbReference type="PANTHER" id="PTHR46825">
    <property type="entry name" value="D-ALANYL-D-ALANINE-CARBOXYPEPTIDASE/ENDOPEPTIDASE AMPH"/>
    <property type="match status" value="1"/>
</dbReference>
<dbReference type="GO" id="GO:0016787">
    <property type="term" value="F:hydrolase activity"/>
    <property type="evidence" value="ECO:0007669"/>
    <property type="project" value="UniProtKB-KW"/>
</dbReference>
<feature type="domain" description="Beta-lactamase-related" evidence="2">
    <location>
        <begin position="44"/>
        <end position="342"/>
    </location>
</feature>
<dbReference type="AlphaFoldDB" id="A0A368JQM1"/>
<dbReference type="EMBL" id="QOWE01000006">
    <property type="protein sequence ID" value="RCR69970.1"/>
    <property type="molecule type" value="Genomic_DNA"/>
</dbReference>
<dbReference type="InterPro" id="IPR050491">
    <property type="entry name" value="AmpC-like"/>
</dbReference>
<protein>
    <submittedName>
        <fullName evidence="3">Class A beta-lactamase-related serine hydrolase</fullName>
    </submittedName>
</protein>
<dbReference type="InterPro" id="IPR001466">
    <property type="entry name" value="Beta-lactam-related"/>
</dbReference>
<keyword evidence="1" id="KW-0732">Signal</keyword>
<evidence type="ECO:0000259" key="2">
    <source>
        <dbReference type="Pfam" id="PF00144"/>
    </source>
</evidence>
<dbReference type="RefSeq" id="WP_114405669.1">
    <property type="nucleotide sequence ID" value="NZ_QOWE01000006.1"/>
</dbReference>
<gene>
    <name evidence="3" type="ORF">DUE52_09085</name>
</gene>
<keyword evidence="4" id="KW-1185">Reference proteome</keyword>
<reference evidence="3 4" key="1">
    <citation type="submission" date="2018-07" db="EMBL/GenBank/DDBJ databases">
        <title>Genome analysis of Larkinella rosea.</title>
        <authorList>
            <person name="Zhou Z."/>
            <person name="Wang G."/>
        </authorList>
    </citation>
    <scope>NUCLEOTIDE SEQUENCE [LARGE SCALE GENOMIC DNA]</scope>
    <source>
        <strain evidence="4">zzj9</strain>
    </source>
</reference>
<feature type="chain" id="PRO_5016876781" evidence="1">
    <location>
        <begin position="20"/>
        <end position="560"/>
    </location>
</feature>
<name>A0A368JQM1_9BACT</name>
<comment type="caution">
    <text evidence="3">The sequence shown here is derived from an EMBL/GenBank/DDBJ whole genome shotgun (WGS) entry which is preliminary data.</text>
</comment>
<evidence type="ECO:0000313" key="3">
    <source>
        <dbReference type="EMBL" id="RCR69970.1"/>
    </source>
</evidence>
<feature type="signal peptide" evidence="1">
    <location>
        <begin position="1"/>
        <end position="19"/>
    </location>
</feature>
<dbReference type="PANTHER" id="PTHR46825:SF9">
    <property type="entry name" value="BETA-LACTAMASE-RELATED DOMAIN-CONTAINING PROTEIN"/>
    <property type="match status" value="1"/>
</dbReference>
<evidence type="ECO:0000313" key="4">
    <source>
        <dbReference type="Proteomes" id="UP000253383"/>
    </source>
</evidence>
<dbReference type="Gene3D" id="3.40.710.10">
    <property type="entry name" value="DD-peptidase/beta-lactamase superfamily"/>
    <property type="match status" value="1"/>
</dbReference>
<dbReference type="Pfam" id="PF00144">
    <property type="entry name" value="Beta-lactamase"/>
    <property type="match status" value="1"/>
</dbReference>
<organism evidence="3 4">
    <name type="scientific">Larkinella punicea</name>
    <dbReference type="NCBI Taxonomy" id="2315727"/>
    <lineage>
        <taxon>Bacteria</taxon>
        <taxon>Pseudomonadati</taxon>
        <taxon>Bacteroidota</taxon>
        <taxon>Cytophagia</taxon>
        <taxon>Cytophagales</taxon>
        <taxon>Spirosomataceae</taxon>
        <taxon>Larkinella</taxon>
    </lineage>
</organism>
<dbReference type="SUPFAM" id="SSF56601">
    <property type="entry name" value="beta-lactamase/transpeptidase-like"/>
    <property type="match status" value="1"/>
</dbReference>
<evidence type="ECO:0000256" key="1">
    <source>
        <dbReference type="SAM" id="SignalP"/>
    </source>
</evidence>
<keyword evidence="3" id="KW-0378">Hydrolase</keyword>
<accession>A0A368JQM1</accession>
<dbReference type="OrthoDB" id="9793489at2"/>
<proteinExistence type="predicted"/>
<dbReference type="Proteomes" id="UP000253383">
    <property type="component" value="Unassembled WGS sequence"/>
</dbReference>
<sequence length="560" mass="62738">MSSKRLTFILCFIAFQIHAQEIVSFNDDKVASIDRALRFYSPNKPGGQLSISLKGRVVYSKAWGLADLEHRVPMTTETRIEAGSVSKQFTAAAILLLEKQGKLTLDDPVNLYLPELPVYQRPIRIRHLIHHTSGLREWGDVAELAGWPNSLKIPDNRRVFEIICRQKKLNSPPGEQFRYSNSNYILLAILVEKVSGSSFADFTGKFIFQPAGMTHTQWRNDYTEVVPMRSTAYDIKDGRFCKSMPENNIHGSGGLLTTAEDLLKWSEFYLSARLGGNALLSKQIELDSTSTLVFNTYAAGLFIEGSPTKRVFQHGGATAGYRAKLICLPDTGLSIAWLSNTSMLDTTGSDPALEVAGILVGPTYLSPPQEKEKAENTVVNIEKLNRYVGLYKSSHSARDVDISLGPQGLLLSGTLLKPITEKLFRFHAILLSFDTTKELVVYPPSSEPMRYHKTDMSLINPIHSENYVGNYYSKEVGGWVKIRKKNKRLIARFASGGECGLINYFVDGFIAPCDLKADLFFKRGSNHEVTSLEVNTQRAYHIDFVKIKNRKALYYIPCID</sequence>
<dbReference type="InterPro" id="IPR012338">
    <property type="entry name" value="Beta-lactam/transpept-like"/>
</dbReference>